<dbReference type="EMBL" id="KE356560">
    <property type="protein sequence ID" value="ERG90836.1"/>
    <property type="molecule type" value="Genomic_DNA"/>
</dbReference>
<organism evidence="1 2">
    <name type="scientific">Haloquadratum walsbyi J07HQW1</name>
    <dbReference type="NCBI Taxonomy" id="1238424"/>
    <lineage>
        <taxon>Archaea</taxon>
        <taxon>Methanobacteriati</taxon>
        <taxon>Methanobacteriota</taxon>
        <taxon>Stenosarchaea group</taxon>
        <taxon>Halobacteria</taxon>
        <taxon>Halobacteriales</taxon>
        <taxon>Haloferacaceae</taxon>
        <taxon>Haloquadratum</taxon>
    </lineage>
</organism>
<sequence>MIDDLRWEKRRQYQESVAGYTDDDRNRHGESHGYEMNTLTLSLVCWTHVRNMLSTRQPKAALFRAMTMRTQ</sequence>
<protein>
    <submittedName>
        <fullName evidence="1">Uncharacterized protein</fullName>
    </submittedName>
</protein>
<gene>
    <name evidence="1" type="ORF">J07HQW1_00864</name>
</gene>
<evidence type="ECO:0000313" key="2">
    <source>
        <dbReference type="Proteomes" id="UP000030649"/>
    </source>
</evidence>
<proteinExistence type="predicted"/>
<reference evidence="1 2" key="1">
    <citation type="journal article" date="2013" name="PLoS ONE">
        <title>Assembly-driven community genomics of a hypersaline microbial ecosystem.</title>
        <authorList>
            <person name="Podell S."/>
            <person name="Ugalde J.A."/>
            <person name="Narasingarao P."/>
            <person name="Banfield J.F."/>
            <person name="Heidelberg K.B."/>
            <person name="Allen E.E."/>
        </authorList>
    </citation>
    <scope>NUCLEOTIDE SEQUENCE [LARGE SCALE GENOMIC DNA]</scope>
    <source>
        <strain evidence="2">J07HQW1</strain>
    </source>
</reference>
<dbReference type="AlphaFoldDB" id="U1PFH0"/>
<dbReference type="STRING" id="1238424.J07HQW1_00864"/>
<dbReference type="Proteomes" id="UP000030649">
    <property type="component" value="Unassembled WGS sequence"/>
</dbReference>
<evidence type="ECO:0000313" key="1">
    <source>
        <dbReference type="EMBL" id="ERG90836.1"/>
    </source>
</evidence>
<accession>U1PFH0</accession>
<name>U1PFH0_9EURY</name>
<dbReference type="HOGENOM" id="CLU_2730283_0_0_2"/>